<sequence length="186" mass="20363">INKLLIQIGYMQGEAEKINAIIGLVQMVVLIPVSVATAFSMSLVPEMTKAYTAGNVKLLYKHFTRTNVLVVGITVPAAIGMMLLAKPVYTLLFGAGNDPEMGRVILQYYAPACILFSLFTVTAAMLQGINQQQKTVLGLVIGIIVKIVLNIVLLPYFDYVSFIISTYAGYTISVGFNLWMLSKYVI</sequence>
<comment type="caution">
    <text evidence="9">The sequence shown here is derived from an EMBL/GenBank/DDBJ whole genome shotgun (WGS) entry which is preliminary data.</text>
</comment>
<dbReference type="PANTHER" id="PTHR30250:SF21">
    <property type="entry name" value="LIPID II FLIPPASE MURJ"/>
    <property type="match status" value="1"/>
</dbReference>
<accession>A0A4U3A646</accession>
<keyword evidence="7 8" id="KW-0472">Membrane</keyword>
<dbReference type="InterPro" id="IPR050833">
    <property type="entry name" value="Poly_Biosynth_Transport"/>
</dbReference>
<keyword evidence="5" id="KW-0573">Peptidoglycan synthesis</keyword>
<dbReference type="GO" id="GO:0005886">
    <property type="term" value="C:plasma membrane"/>
    <property type="evidence" value="ECO:0007669"/>
    <property type="project" value="UniProtKB-SubCell"/>
</dbReference>
<keyword evidence="6 8" id="KW-1133">Transmembrane helix</keyword>
<protein>
    <submittedName>
        <fullName evidence="9">Polysaccharide biosynthesis protein</fullName>
    </submittedName>
</protein>
<feature type="transmembrane region" description="Helical" evidence="8">
    <location>
        <begin position="20"/>
        <end position="45"/>
    </location>
</feature>
<dbReference type="AlphaFoldDB" id="A0A4U3A646"/>
<keyword evidence="2" id="KW-1003">Cell membrane</keyword>
<organism evidence="9 10">
    <name type="scientific">Bacillus wiedmannii</name>
    <dbReference type="NCBI Taxonomy" id="1890302"/>
    <lineage>
        <taxon>Bacteria</taxon>
        <taxon>Bacillati</taxon>
        <taxon>Bacillota</taxon>
        <taxon>Bacilli</taxon>
        <taxon>Bacillales</taxon>
        <taxon>Bacillaceae</taxon>
        <taxon>Bacillus</taxon>
        <taxon>Bacillus cereus group</taxon>
    </lineage>
</organism>
<keyword evidence="3 8" id="KW-0812">Transmembrane</keyword>
<feature type="transmembrane region" description="Helical" evidence="8">
    <location>
        <begin position="162"/>
        <end position="181"/>
    </location>
</feature>
<keyword evidence="4" id="KW-0133">Cell shape</keyword>
<dbReference type="PANTHER" id="PTHR30250">
    <property type="entry name" value="PST FAMILY PREDICTED COLANIC ACID TRANSPORTER"/>
    <property type="match status" value="1"/>
</dbReference>
<evidence type="ECO:0000256" key="7">
    <source>
        <dbReference type="ARBA" id="ARBA00023136"/>
    </source>
</evidence>
<dbReference type="GO" id="GO:0009252">
    <property type="term" value="P:peptidoglycan biosynthetic process"/>
    <property type="evidence" value="ECO:0007669"/>
    <property type="project" value="UniProtKB-KW"/>
</dbReference>
<evidence type="ECO:0000256" key="4">
    <source>
        <dbReference type="ARBA" id="ARBA00022960"/>
    </source>
</evidence>
<dbReference type="GO" id="GO:0008360">
    <property type="term" value="P:regulation of cell shape"/>
    <property type="evidence" value="ECO:0007669"/>
    <property type="project" value="UniProtKB-KW"/>
</dbReference>
<evidence type="ECO:0000313" key="10">
    <source>
        <dbReference type="Proteomes" id="UP000305222"/>
    </source>
</evidence>
<evidence type="ECO:0000256" key="8">
    <source>
        <dbReference type="SAM" id="Phobius"/>
    </source>
</evidence>
<dbReference type="InterPro" id="IPR004268">
    <property type="entry name" value="MurJ"/>
</dbReference>
<dbReference type="EMBL" id="SZON01003032">
    <property type="protein sequence ID" value="TKI82340.1"/>
    <property type="molecule type" value="Genomic_DNA"/>
</dbReference>
<feature type="non-terminal residue" evidence="9">
    <location>
        <position position="186"/>
    </location>
</feature>
<dbReference type="Proteomes" id="UP000305222">
    <property type="component" value="Unassembled WGS sequence"/>
</dbReference>
<evidence type="ECO:0000313" key="9">
    <source>
        <dbReference type="EMBL" id="TKI82340.1"/>
    </source>
</evidence>
<dbReference type="Pfam" id="PF03023">
    <property type="entry name" value="MurJ"/>
    <property type="match status" value="1"/>
</dbReference>
<evidence type="ECO:0000256" key="6">
    <source>
        <dbReference type="ARBA" id="ARBA00022989"/>
    </source>
</evidence>
<feature type="non-terminal residue" evidence="9">
    <location>
        <position position="1"/>
    </location>
</feature>
<gene>
    <name evidence="9" type="ORF">FC699_33080</name>
</gene>
<reference evidence="9 10" key="1">
    <citation type="journal article" date="2019" name="Environ. Microbiol.">
        <title>An active ?-lactamase is a part of an orchestrated cell wall stress resistance network of Bacillus subtilis and related rhizosphere species.</title>
        <authorList>
            <person name="Bucher T."/>
            <person name="Keren-Paz A."/>
            <person name="Hausser J."/>
            <person name="Olender T."/>
            <person name="Cytryn E."/>
            <person name="Kolodkin-Gal I."/>
        </authorList>
    </citation>
    <scope>NUCLEOTIDE SEQUENCE [LARGE SCALE GENOMIC DNA]</scope>
    <source>
        <strain evidence="9 10">I5</strain>
    </source>
</reference>
<evidence type="ECO:0000256" key="1">
    <source>
        <dbReference type="ARBA" id="ARBA00004651"/>
    </source>
</evidence>
<feature type="transmembrane region" description="Helical" evidence="8">
    <location>
        <begin position="136"/>
        <end position="156"/>
    </location>
</feature>
<comment type="subcellular location">
    <subcellularLocation>
        <location evidence="1">Cell membrane</location>
        <topology evidence="1">Multi-pass membrane protein</topology>
    </subcellularLocation>
</comment>
<evidence type="ECO:0000256" key="2">
    <source>
        <dbReference type="ARBA" id="ARBA00022475"/>
    </source>
</evidence>
<feature type="transmembrane region" description="Helical" evidence="8">
    <location>
        <begin position="105"/>
        <end position="124"/>
    </location>
</feature>
<evidence type="ECO:0000256" key="3">
    <source>
        <dbReference type="ARBA" id="ARBA00022692"/>
    </source>
</evidence>
<feature type="transmembrane region" description="Helical" evidence="8">
    <location>
        <begin position="66"/>
        <end position="85"/>
    </location>
</feature>
<name>A0A4U3A646_9BACI</name>
<proteinExistence type="predicted"/>
<evidence type="ECO:0000256" key="5">
    <source>
        <dbReference type="ARBA" id="ARBA00022984"/>
    </source>
</evidence>